<dbReference type="EMBL" id="JAZDWU010000011">
    <property type="protein sequence ID" value="KAK9985969.1"/>
    <property type="molecule type" value="Genomic_DNA"/>
</dbReference>
<evidence type="ECO:0000313" key="3">
    <source>
        <dbReference type="EMBL" id="KAK9985969.1"/>
    </source>
</evidence>
<feature type="compositionally biased region" description="Polar residues" evidence="1">
    <location>
        <begin position="1"/>
        <end position="20"/>
    </location>
</feature>
<name>A0AAW2BMD5_9ROSI</name>
<keyword evidence="2" id="KW-0472">Membrane</keyword>
<organism evidence="3 4">
    <name type="scientific">Lithocarpus litseifolius</name>
    <dbReference type="NCBI Taxonomy" id="425828"/>
    <lineage>
        <taxon>Eukaryota</taxon>
        <taxon>Viridiplantae</taxon>
        <taxon>Streptophyta</taxon>
        <taxon>Embryophyta</taxon>
        <taxon>Tracheophyta</taxon>
        <taxon>Spermatophyta</taxon>
        <taxon>Magnoliopsida</taxon>
        <taxon>eudicotyledons</taxon>
        <taxon>Gunneridae</taxon>
        <taxon>Pentapetalae</taxon>
        <taxon>rosids</taxon>
        <taxon>fabids</taxon>
        <taxon>Fagales</taxon>
        <taxon>Fagaceae</taxon>
        <taxon>Lithocarpus</taxon>
    </lineage>
</organism>
<keyword evidence="4" id="KW-1185">Reference proteome</keyword>
<keyword evidence="2" id="KW-1133">Transmembrane helix</keyword>
<dbReference type="AlphaFoldDB" id="A0AAW2BMD5"/>
<sequence>MASNSNSFHPPPQTNGSTGPSRVPKEEFSWLCMLIVTLSIILFLCLFAWLILSRDDPLPDVKLHNFSVSKFQTLDSRLVAEWVANFTTRVALYDASVGSSHPVFVPIMTFEYLESFVSYKGHILAVKSTNIVQDKSEIMTGYTNISVKFSTEGLEGDQREVQDWVLEEIRKDKDTGTVIFGMQLVIWTPRYRWSYWARCSNLTVDFNQPDWVATLGNHDARLKIFFDPFTCIVYYKEGPLFCASIAEPIHLGPMIQKTVHIRFDRMGCGCEQPFAEDQVLEEIVEDGASGTLQFSVRMHIKADYGISFWLYNMVIKSQCPDLKVEFV</sequence>
<reference evidence="3 4" key="1">
    <citation type="submission" date="2024-01" db="EMBL/GenBank/DDBJ databases">
        <title>A telomere-to-telomere, gap-free genome of sweet tea (Lithocarpus litseifolius).</title>
        <authorList>
            <person name="Zhou J."/>
        </authorList>
    </citation>
    <scope>NUCLEOTIDE SEQUENCE [LARGE SCALE GENOMIC DNA]</scope>
    <source>
        <strain evidence="3">Zhou-2022a</strain>
        <tissue evidence="3">Leaf</tissue>
    </source>
</reference>
<protein>
    <submittedName>
        <fullName evidence="3">Uncharacterized protein</fullName>
    </submittedName>
</protein>
<proteinExistence type="predicted"/>
<evidence type="ECO:0000256" key="2">
    <source>
        <dbReference type="SAM" id="Phobius"/>
    </source>
</evidence>
<feature type="region of interest" description="Disordered" evidence="1">
    <location>
        <begin position="1"/>
        <end position="21"/>
    </location>
</feature>
<keyword evidence="2" id="KW-0812">Transmembrane</keyword>
<feature type="transmembrane region" description="Helical" evidence="2">
    <location>
        <begin position="28"/>
        <end position="52"/>
    </location>
</feature>
<dbReference type="Proteomes" id="UP001459277">
    <property type="component" value="Unassembled WGS sequence"/>
</dbReference>
<gene>
    <name evidence="3" type="ORF">SO802_030920</name>
</gene>
<evidence type="ECO:0000256" key="1">
    <source>
        <dbReference type="SAM" id="MobiDB-lite"/>
    </source>
</evidence>
<comment type="caution">
    <text evidence="3">The sequence shown here is derived from an EMBL/GenBank/DDBJ whole genome shotgun (WGS) entry which is preliminary data.</text>
</comment>
<evidence type="ECO:0000313" key="4">
    <source>
        <dbReference type="Proteomes" id="UP001459277"/>
    </source>
</evidence>
<accession>A0AAW2BMD5</accession>